<dbReference type="SUPFAM" id="SSF48317">
    <property type="entry name" value="Acid phosphatase/Vanadium-dependent haloperoxidase"/>
    <property type="match status" value="1"/>
</dbReference>
<dbReference type="Proteomes" id="UP000265541">
    <property type="component" value="Unassembled WGS sequence"/>
</dbReference>
<keyword evidence="1" id="KW-1133">Transmembrane helix</keyword>
<feature type="domain" description="Phosphatidic acid phosphatase type 2/haloperoxidase" evidence="2">
    <location>
        <begin position="171"/>
        <end position="284"/>
    </location>
</feature>
<dbReference type="InterPro" id="IPR000326">
    <property type="entry name" value="PAP2/HPO"/>
</dbReference>
<name>A0A3A0VRW5_STAGA</name>
<evidence type="ECO:0000313" key="4">
    <source>
        <dbReference type="Proteomes" id="UP000265541"/>
    </source>
</evidence>
<accession>A0A3A0VRW5</accession>
<dbReference type="EMBL" id="QYJN01000001">
    <property type="protein sequence ID" value="RIP37224.1"/>
    <property type="molecule type" value="Genomic_DNA"/>
</dbReference>
<dbReference type="AlphaFoldDB" id="A0A3A0VRW5"/>
<evidence type="ECO:0000313" key="3">
    <source>
        <dbReference type="EMBL" id="RIP37224.1"/>
    </source>
</evidence>
<keyword evidence="1" id="KW-0472">Membrane</keyword>
<feature type="transmembrane region" description="Helical" evidence="1">
    <location>
        <begin position="49"/>
        <end position="68"/>
    </location>
</feature>
<feature type="transmembrane region" description="Helical" evidence="1">
    <location>
        <begin position="7"/>
        <end position="29"/>
    </location>
</feature>
<dbReference type="PANTHER" id="PTHR14969:SF13">
    <property type="entry name" value="AT30094P"/>
    <property type="match status" value="1"/>
</dbReference>
<dbReference type="RefSeq" id="WP_119484037.1">
    <property type="nucleotide sequence ID" value="NZ_QYJN01000001.1"/>
</dbReference>
<dbReference type="SMART" id="SM00014">
    <property type="entry name" value="acidPPc"/>
    <property type="match status" value="1"/>
</dbReference>
<feature type="transmembrane region" description="Helical" evidence="1">
    <location>
        <begin position="75"/>
        <end position="90"/>
    </location>
</feature>
<comment type="caution">
    <text evidence="3">The sequence shown here is derived from an EMBL/GenBank/DDBJ whole genome shotgun (WGS) entry which is preliminary data.</text>
</comment>
<evidence type="ECO:0000256" key="1">
    <source>
        <dbReference type="SAM" id="Phobius"/>
    </source>
</evidence>
<feature type="transmembrane region" description="Helical" evidence="1">
    <location>
        <begin position="247"/>
        <end position="267"/>
    </location>
</feature>
<dbReference type="Gene3D" id="1.20.144.10">
    <property type="entry name" value="Phosphatidic acid phosphatase type 2/haloperoxidase"/>
    <property type="match status" value="1"/>
</dbReference>
<organism evidence="3 4">
    <name type="scientific">Staphylococcus gallinarum</name>
    <dbReference type="NCBI Taxonomy" id="1293"/>
    <lineage>
        <taxon>Bacteria</taxon>
        <taxon>Bacillati</taxon>
        <taxon>Bacillota</taxon>
        <taxon>Bacilli</taxon>
        <taxon>Bacillales</taxon>
        <taxon>Staphylococcaceae</taxon>
        <taxon>Staphylococcus</taxon>
    </lineage>
</organism>
<proteinExistence type="predicted"/>
<reference evidence="3 4" key="1">
    <citation type="journal article" date="2016" name="Front. Microbiol.">
        <title>Comprehensive Phylogenetic Analysis of Bovine Non-aureus Staphylococci Species Based on Whole-Genome Sequencing.</title>
        <authorList>
            <person name="Naushad S."/>
            <person name="Barkema H.W."/>
            <person name="Luby C."/>
            <person name="Condas L.A."/>
            <person name="Nobrega D.B."/>
            <person name="Carson D.A."/>
            <person name="De Buck J."/>
        </authorList>
    </citation>
    <scope>NUCLEOTIDE SEQUENCE [LARGE SCALE GENOMIC DNA]</scope>
    <source>
        <strain evidence="3 4">SNUC 4781</strain>
    </source>
</reference>
<protein>
    <submittedName>
        <fullName evidence="3">Phosphatase PAP2 family protein</fullName>
    </submittedName>
</protein>
<feature type="transmembrane region" description="Helical" evidence="1">
    <location>
        <begin position="273"/>
        <end position="292"/>
    </location>
</feature>
<dbReference type="PANTHER" id="PTHR14969">
    <property type="entry name" value="SPHINGOSINE-1-PHOSPHATE PHOSPHOHYDROLASE"/>
    <property type="match status" value="1"/>
</dbReference>
<sequence length="300" mass="34274">MVISKRFTAITLSIFCVILVVALVIDLPLSQHFMNQNSIFGTVFQDLGLFPPTVILILSMIILNFYIFSKFESKFIKYIILFVTFIYTLIKTNEFVSETFKYIFATMDNIEQHKPLGVASNEGDASNTLSIGLSFLITFILLIIITLLVSHFWLQHVTHTELSRLVRVAFVSFFVLLVGLEMIDSLKELWGRARPYEIGHHGAHFTNWLTINGNTGHSSFPSGHTTDAAFLMFTAFYFKARASQKRMFIIAFMFTIIMCVSRLRIGAHFLGDVTMAFTLITLLMIAADHMIYKWNAKYLN</sequence>
<dbReference type="Pfam" id="PF01569">
    <property type="entry name" value="PAP2"/>
    <property type="match status" value="1"/>
</dbReference>
<gene>
    <name evidence="3" type="ORF">BUZ14_01355</name>
</gene>
<dbReference type="InterPro" id="IPR036938">
    <property type="entry name" value="PAP2/HPO_sf"/>
</dbReference>
<evidence type="ECO:0000259" key="2">
    <source>
        <dbReference type="SMART" id="SM00014"/>
    </source>
</evidence>
<feature type="transmembrane region" description="Helical" evidence="1">
    <location>
        <begin position="165"/>
        <end position="183"/>
    </location>
</feature>
<dbReference type="OrthoDB" id="1653251at2"/>
<feature type="transmembrane region" description="Helical" evidence="1">
    <location>
        <begin position="131"/>
        <end position="153"/>
    </location>
</feature>
<keyword evidence="1" id="KW-0812">Transmembrane</keyword>